<dbReference type="Pfam" id="PF13239">
    <property type="entry name" value="2TM"/>
    <property type="match status" value="1"/>
</dbReference>
<reference evidence="4" key="1">
    <citation type="journal article" date="2024" name="Algal Res.">
        <title>Biochemical, toxicological and genomic investigation of a high-biomass producing Limnothrix strain isolated from Italian shallow drinking water reservoir.</title>
        <authorList>
            <person name="Simonazzi M."/>
            <person name="Shishido T.K."/>
            <person name="Delbaje E."/>
            <person name="Wahlsten M."/>
            <person name="Fewer D.P."/>
            <person name="Sivonen K."/>
            <person name="Pezzolesi L."/>
            <person name="Pistocchi R."/>
        </authorList>
    </citation>
    <scope>NUCLEOTIDE SEQUENCE [LARGE SCALE GENOMIC DNA]</scope>
    <source>
        <strain evidence="4">LRLZ20PSL1</strain>
    </source>
</reference>
<feature type="domain" description="2TM" evidence="2">
    <location>
        <begin position="17"/>
        <end position="76"/>
    </location>
</feature>
<feature type="transmembrane region" description="Helical" evidence="1">
    <location>
        <begin position="54"/>
        <end position="75"/>
    </location>
</feature>
<sequence>MPPRWPREPDRADPEYRKLDDRMTFATHVAIFAASNSGLWFFETLNRASDPWAVWVTLGWLGALTLHGVYIFAIADYSA</sequence>
<evidence type="ECO:0000313" key="3">
    <source>
        <dbReference type="EMBL" id="MFG3818911.1"/>
    </source>
</evidence>
<protein>
    <submittedName>
        <fullName evidence="3">2TM domain-containing protein</fullName>
    </submittedName>
</protein>
<keyword evidence="1" id="KW-0472">Membrane</keyword>
<evidence type="ECO:0000256" key="1">
    <source>
        <dbReference type="SAM" id="Phobius"/>
    </source>
</evidence>
<dbReference type="Proteomes" id="UP001604335">
    <property type="component" value="Unassembled WGS sequence"/>
</dbReference>
<gene>
    <name evidence="3" type="ORF">VPK24_14800</name>
</gene>
<proteinExistence type="predicted"/>
<keyword evidence="1" id="KW-1133">Transmembrane helix</keyword>
<dbReference type="RefSeq" id="WP_099534230.1">
    <property type="nucleotide sequence ID" value="NZ_JAZAQF010000086.1"/>
</dbReference>
<evidence type="ECO:0000313" key="4">
    <source>
        <dbReference type="Proteomes" id="UP001604335"/>
    </source>
</evidence>
<keyword evidence="4" id="KW-1185">Reference proteome</keyword>
<dbReference type="InterPro" id="IPR025698">
    <property type="entry name" value="2TM_dom"/>
</dbReference>
<keyword evidence="1" id="KW-0812">Transmembrane</keyword>
<organism evidence="3 4">
    <name type="scientific">Limnothrix redekei LRLZ20PSL1</name>
    <dbReference type="NCBI Taxonomy" id="3112953"/>
    <lineage>
        <taxon>Bacteria</taxon>
        <taxon>Bacillati</taxon>
        <taxon>Cyanobacteriota</taxon>
        <taxon>Cyanophyceae</taxon>
        <taxon>Pseudanabaenales</taxon>
        <taxon>Pseudanabaenaceae</taxon>
        <taxon>Limnothrix</taxon>
    </lineage>
</organism>
<name>A0ABW7CGE2_9CYAN</name>
<comment type="caution">
    <text evidence="3">The sequence shown here is derived from an EMBL/GenBank/DDBJ whole genome shotgun (WGS) entry which is preliminary data.</text>
</comment>
<accession>A0ABW7CGE2</accession>
<evidence type="ECO:0000259" key="2">
    <source>
        <dbReference type="Pfam" id="PF13239"/>
    </source>
</evidence>
<feature type="transmembrane region" description="Helical" evidence="1">
    <location>
        <begin position="25"/>
        <end position="42"/>
    </location>
</feature>
<dbReference type="EMBL" id="JAZAQF010000086">
    <property type="protein sequence ID" value="MFG3818911.1"/>
    <property type="molecule type" value="Genomic_DNA"/>
</dbReference>